<protein>
    <submittedName>
        <fullName evidence="1">Uncharacterized protein</fullName>
    </submittedName>
</protein>
<feature type="non-terminal residue" evidence="1">
    <location>
        <position position="1"/>
    </location>
</feature>
<reference evidence="1" key="1">
    <citation type="journal article" date="2017" name="Front. Cell. Infect. Microbiol.">
        <title>The Distinct Transcriptional Response of the Midgut of Amblyomma sculptum and Amblyomma aureolatum Ticks to Rickettsia rickettsii Correlates to Their Differences in Susceptibility to Infection.</title>
        <authorList>
            <person name="Martins L.A."/>
            <person name="Galletti M.F.B.M."/>
            <person name="Ribeiro J.M."/>
            <person name="Fujita A."/>
            <person name="Costa F.B."/>
            <person name="Labruna M.B."/>
            <person name="Daffre S."/>
            <person name="Fogaca A.C."/>
        </authorList>
    </citation>
    <scope>NUCLEOTIDE SEQUENCE</scope>
</reference>
<evidence type="ECO:0000313" key="1">
    <source>
        <dbReference type="EMBL" id="JAT92529.1"/>
    </source>
</evidence>
<proteinExistence type="evidence at transcript level"/>
<organism evidence="1">
    <name type="scientific">Amblyomma aureolatum</name>
    <dbReference type="NCBI Taxonomy" id="187763"/>
    <lineage>
        <taxon>Eukaryota</taxon>
        <taxon>Metazoa</taxon>
        <taxon>Ecdysozoa</taxon>
        <taxon>Arthropoda</taxon>
        <taxon>Chelicerata</taxon>
        <taxon>Arachnida</taxon>
        <taxon>Acari</taxon>
        <taxon>Parasitiformes</taxon>
        <taxon>Ixodida</taxon>
        <taxon>Ixodoidea</taxon>
        <taxon>Ixodidae</taxon>
        <taxon>Amblyomminae</taxon>
        <taxon>Amblyomma</taxon>
    </lineage>
</organism>
<dbReference type="AlphaFoldDB" id="A0A1E1WZU2"/>
<name>A0A1E1WZU2_9ACAR</name>
<dbReference type="EMBL" id="GFAC01006659">
    <property type="protein sequence ID" value="JAT92529.1"/>
    <property type="molecule type" value="mRNA"/>
</dbReference>
<accession>A0A1E1WZU2</accession>
<sequence>QAQIRQFSALVDEARKCAAVDAECSERRQFLAMYDAEEAGGAGEPGRNKVSPVLISPEFPTRKELQEEFRAYVDKKCTALDKFIADFCATSVLPLLESTPRPDLEYAAAIQTFHGIICNKGRRFPAFVVREE</sequence>